<evidence type="ECO:0000313" key="2">
    <source>
        <dbReference type="EMBL" id="GAA2511769.1"/>
    </source>
</evidence>
<comment type="caution">
    <text evidence="2">The sequence shown here is derived from an EMBL/GenBank/DDBJ whole genome shotgun (WGS) entry which is preliminary data.</text>
</comment>
<dbReference type="EMBL" id="BAAASR010000030">
    <property type="protein sequence ID" value="GAA2511769.1"/>
    <property type="molecule type" value="Genomic_DNA"/>
</dbReference>
<accession>A0ABN3N0C1</accession>
<organism evidence="2 3">
    <name type="scientific">Streptomyces gobitricini</name>
    <dbReference type="NCBI Taxonomy" id="68211"/>
    <lineage>
        <taxon>Bacteria</taxon>
        <taxon>Bacillati</taxon>
        <taxon>Actinomycetota</taxon>
        <taxon>Actinomycetes</taxon>
        <taxon>Kitasatosporales</taxon>
        <taxon>Streptomycetaceae</taxon>
        <taxon>Streptomyces</taxon>
    </lineage>
</organism>
<reference evidence="2 3" key="1">
    <citation type="journal article" date="2019" name="Int. J. Syst. Evol. Microbiol.">
        <title>The Global Catalogue of Microorganisms (GCM) 10K type strain sequencing project: providing services to taxonomists for standard genome sequencing and annotation.</title>
        <authorList>
            <consortium name="The Broad Institute Genomics Platform"/>
            <consortium name="The Broad Institute Genome Sequencing Center for Infectious Disease"/>
            <person name="Wu L."/>
            <person name="Ma J."/>
        </authorList>
    </citation>
    <scope>NUCLEOTIDE SEQUENCE [LARGE SCALE GENOMIC DNA]</scope>
    <source>
        <strain evidence="2 3">JCM 5062</strain>
    </source>
</reference>
<dbReference type="Proteomes" id="UP001499942">
    <property type="component" value="Unassembled WGS sequence"/>
</dbReference>
<proteinExistence type="predicted"/>
<keyword evidence="3" id="KW-1185">Reference proteome</keyword>
<gene>
    <name evidence="2" type="ORF">GCM10010393_50840</name>
</gene>
<evidence type="ECO:0000256" key="1">
    <source>
        <dbReference type="SAM" id="MobiDB-lite"/>
    </source>
</evidence>
<evidence type="ECO:0000313" key="3">
    <source>
        <dbReference type="Proteomes" id="UP001499942"/>
    </source>
</evidence>
<feature type="compositionally biased region" description="Low complexity" evidence="1">
    <location>
        <begin position="7"/>
        <end position="17"/>
    </location>
</feature>
<sequence length="107" mass="10719">MGSPLRGAPVPAAAGTPPYEPRPDGPGGASTEEQMLRKAFACAALVTAAMALGTAPAAAYGDKDKDDHGSYHAFEWNKGKFAALESAGGSKIAVGGFNQGGAIGAQW</sequence>
<protein>
    <submittedName>
        <fullName evidence="2">Uncharacterized protein</fullName>
    </submittedName>
</protein>
<name>A0ABN3N0C1_9ACTN</name>
<feature type="region of interest" description="Disordered" evidence="1">
    <location>
        <begin position="1"/>
        <end position="33"/>
    </location>
</feature>